<organism evidence="1 2">
    <name type="scientific">Dermacentor silvarum</name>
    <name type="common">Tick</name>
    <dbReference type="NCBI Taxonomy" id="543639"/>
    <lineage>
        <taxon>Eukaryota</taxon>
        <taxon>Metazoa</taxon>
        <taxon>Ecdysozoa</taxon>
        <taxon>Arthropoda</taxon>
        <taxon>Chelicerata</taxon>
        <taxon>Arachnida</taxon>
        <taxon>Acari</taxon>
        <taxon>Parasitiformes</taxon>
        <taxon>Ixodida</taxon>
        <taxon>Ixodoidea</taxon>
        <taxon>Ixodidae</taxon>
        <taxon>Rhipicephalinae</taxon>
        <taxon>Dermacentor</taxon>
    </lineage>
</organism>
<accession>A0ACB8CEB2</accession>
<name>A0ACB8CEB2_DERSI</name>
<evidence type="ECO:0000313" key="1">
    <source>
        <dbReference type="EMBL" id="KAH7941011.1"/>
    </source>
</evidence>
<dbReference type="EMBL" id="CM023476">
    <property type="protein sequence ID" value="KAH7941011.1"/>
    <property type="molecule type" value="Genomic_DNA"/>
</dbReference>
<sequence>MCSSNRSSAGTASGRTARWTCTRRDSDINKKCLGDHNRWAYGFLCFVAVCALVAGLLVYYLFTDALGESTRPEYIGSLGCHNCLTPGGPLTETLDASVNPCDDFKAYVTSRWLPDPHSDASEHWKYKWHVKYIWTRAATKEIKGPHFASPPESIVASSFRACESRSAENALETRAMFKMLLRNLSIPWPELPTGDTDPFDVHFSVCVRWNIPLWFDVRVLPEDALKSRRAVYIGPSVYAKFWGSQYRSMASEATIRQYVGQYLLYFDEEYGQNTSLTFDSYLTFNFTRHVTFMLEAVHKNAGPEFHTFESLANAFGQRPDHFLSLMNKHFRPQKPFEPGDAAIVKKKGTTEVVSYITANYDSTLLRSHMGWWVLQIYAPIADASFFVQKYGSKELADLLRPLFCETQMESSFKILIFSKHVALNFPRKVRQQVDEIFHNIREETAALFEKSGSLAGANVGRRLRGMRVNLWPKHEYRSREKLQRIYASHNTTKATSLEHWITERRANAKLIGSDAYFEDKRLPHSFSKEPIYYDSLLNEVTVSMLLAHEPFFYPGGDAAVNYGGLGAAFSSALLAGGLEIETAEPEANLEEATGNESLPTTRKATSLFMPINPLSKTAAQGFLPAFRAFQLSRTILANVRPFAPEMLFFINYCHSQSRVRISFDCNAALRGATNFVSAFHCEKGSRMNP</sequence>
<comment type="caution">
    <text evidence="1">The sequence shown here is derived from an EMBL/GenBank/DDBJ whole genome shotgun (WGS) entry which is preliminary data.</text>
</comment>
<keyword evidence="2" id="KW-1185">Reference proteome</keyword>
<protein>
    <submittedName>
        <fullName evidence="1">Uncharacterized protein</fullName>
    </submittedName>
</protein>
<gene>
    <name evidence="1" type="ORF">HPB49_009188</name>
</gene>
<dbReference type="Proteomes" id="UP000821865">
    <property type="component" value="Chromosome 7"/>
</dbReference>
<proteinExistence type="predicted"/>
<evidence type="ECO:0000313" key="2">
    <source>
        <dbReference type="Proteomes" id="UP000821865"/>
    </source>
</evidence>
<reference evidence="1" key="1">
    <citation type="submission" date="2020-05" db="EMBL/GenBank/DDBJ databases">
        <title>Large-scale comparative analyses of tick genomes elucidate their genetic diversity and vector capacities.</title>
        <authorList>
            <person name="Jia N."/>
            <person name="Wang J."/>
            <person name="Shi W."/>
            <person name="Du L."/>
            <person name="Sun Y."/>
            <person name="Zhan W."/>
            <person name="Jiang J."/>
            <person name="Wang Q."/>
            <person name="Zhang B."/>
            <person name="Ji P."/>
            <person name="Sakyi L.B."/>
            <person name="Cui X."/>
            <person name="Yuan T."/>
            <person name="Jiang B."/>
            <person name="Yang W."/>
            <person name="Lam T.T.-Y."/>
            <person name="Chang Q."/>
            <person name="Ding S."/>
            <person name="Wang X."/>
            <person name="Zhu J."/>
            <person name="Ruan X."/>
            <person name="Zhao L."/>
            <person name="Wei J."/>
            <person name="Que T."/>
            <person name="Du C."/>
            <person name="Cheng J."/>
            <person name="Dai P."/>
            <person name="Han X."/>
            <person name="Huang E."/>
            <person name="Gao Y."/>
            <person name="Liu J."/>
            <person name="Shao H."/>
            <person name="Ye R."/>
            <person name="Li L."/>
            <person name="Wei W."/>
            <person name="Wang X."/>
            <person name="Wang C."/>
            <person name="Yang T."/>
            <person name="Huo Q."/>
            <person name="Li W."/>
            <person name="Guo W."/>
            <person name="Chen H."/>
            <person name="Zhou L."/>
            <person name="Ni X."/>
            <person name="Tian J."/>
            <person name="Zhou Y."/>
            <person name="Sheng Y."/>
            <person name="Liu T."/>
            <person name="Pan Y."/>
            <person name="Xia L."/>
            <person name="Li J."/>
            <person name="Zhao F."/>
            <person name="Cao W."/>
        </authorList>
    </citation>
    <scope>NUCLEOTIDE SEQUENCE</scope>
    <source>
        <strain evidence="1">Dsil-2018</strain>
    </source>
</reference>